<evidence type="ECO:0000313" key="2">
    <source>
        <dbReference type="Proteomes" id="UP000568050"/>
    </source>
</evidence>
<proteinExistence type="predicted"/>
<protein>
    <submittedName>
        <fullName evidence="1">Ring-1,2-phenylacetyl-CoA epoxidase subunit PaaC</fullName>
        <ecNumber evidence="1">1.14.13.149</ecNumber>
    </submittedName>
</protein>
<dbReference type="InterPro" id="IPR011882">
    <property type="entry name" value="PaaC"/>
</dbReference>
<dbReference type="NCBIfam" id="TIGR02158">
    <property type="entry name" value="PA_CoA_Oxy3"/>
    <property type="match status" value="1"/>
</dbReference>
<organism evidence="1 2">
    <name type="scientific">Helcobacillus massiliensis</name>
    <dbReference type="NCBI Taxonomy" id="521392"/>
    <lineage>
        <taxon>Bacteria</taxon>
        <taxon>Bacillati</taxon>
        <taxon>Actinomycetota</taxon>
        <taxon>Actinomycetes</taxon>
        <taxon>Micrococcales</taxon>
        <taxon>Dermabacteraceae</taxon>
        <taxon>Helcobacillus</taxon>
    </lineage>
</organism>
<dbReference type="EC" id="1.14.13.149" evidence="1"/>
<dbReference type="InterPro" id="IPR052703">
    <property type="entry name" value="Aromatic_CoA_ox/epox"/>
</dbReference>
<dbReference type="PIRSF" id="PIRSF037834">
    <property type="entry name" value="PA_CoA_Oase3"/>
    <property type="match status" value="1"/>
</dbReference>
<accession>A0A839QXU5</accession>
<dbReference type="GO" id="GO:0010124">
    <property type="term" value="P:phenylacetate catabolic process"/>
    <property type="evidence" value="ECO:0007669"/>
    <property type="project" value="InterPro"/>
</dbReference>
<dbReference type="PANTHER" id="PTHR30458">
    <property type="entry name" value="PHENYLACETIC ACID DEGRADATION PROTEIN PAA"/>
    <property type="match status" value="1"/>
</dbReference>
<dbReference type="EMBL" id="JACHWP010000008">
    <property type="protein sequence ID" value="MBB3023639.1"/>
    <property type="molecule type" value="Genomic_DNA"/>
</dbReference>
<dbReference type="Pfam" id="PF05138">
    <property type="entry name" value="PaaA_PaaC"/>
    <property type="match status" value="1"/>
</dbReference>
<evidence type="ECO:0000313" key="1">
    <source>
        <dbReference type="EMBL" id="MBB3023639.1"/>
    </source>
</evidence>
<dbReference type="PANTHER" id="PTHR30458:SF0">
    <property type="entry name" value="1,2-PHENYLACETYL-COA EPOXIDASE, SUBUNIT C"/>
    <property type="match status" value="1"/>
</dbReference>
<dbReference type="InterPro" id="IPR009078">
    <property type="entry name" value="Ferritin-like_SF"/>
</dbReference>
<keyword evidence="1" id="KW-0560">Oxidoreductase</keyword>
<dbReference type="Proteomes" id="UP000568050">
    <property type="component" value="Unassembled WGS sequence"/>
</dbReference>
<name>A0A839QXU5_9MICO</name>
<reference evidence="1 2" key="1">
    <citation type="submission" date="2020-08" db="EMBL/GenBank/DDBJ databases">
        <title>Sequencing the genomes of 1000 actinobacteria strains.</title>
        <authorList>
            <person name="Klenk H.-P."/>
        </authorList>
    </citation>
    <scope>NUCLEOTIDE SEQUENCE [LARGE SCALE GENOMIC DNA]</scope>
    <source>
        <strain evidence="1 2">DSM 23040</strain>
    </source>
</reference>
<sequence length="277" mass="30693">MSMGSVGQDSATIISAGSALTAEKLLDSGVTAPERTAEYALRLGDDALILAQRLSWWISRAPEIEEDIALGNIALDTLGHARMLLTYAGTAWDRSEDDLAYFRTEEEFRCAQIVEVDNGDFGRTVAKNLIMSAYFYELYSRLVDSADETLAAIAAKAVKEVDYHLDHAVQWTLRLGIGTEESAGRMRAGLRDVWPYLDELFEDEPLHDDLEGIAVRPSTLRAPVMERLEVVLAEAELEVPEVKQARTGGRRGEHREALGFLLAEMQSLARQHPGATW</sequence>
<dbReference type="AlphaFoldDB" id="A0A839QXU5"/>
<keyword evidence="2" id="KW-1185">Reference proteome</keyword>
<dbReference type="InterPro" id="IPR012347">
    <property type="entry name" value="Ferritin-like"/>
</dbReference>
<dbReference type="GO" id="GO:0005829">
    <property type="term" value="C:cytosol"/>
    <property type="evidence" value="ECO:0007669"/>
    <property type="project" value="TreeGrafter"/>
</dbReference>
<dbReference type="Gene3D" id="1.20.1260.10">
    <property type="match status" value="1"/>
</dbReference>
<dbReference type="InterPro" id="IPR007814">
    <property type="entry name" value="PaaA_PaaC"/>
</dbReference>
<gene>
    <name evidence="1" type="ORF">FHX50_001936</name>
</gene>
<dbReference type="GO" id="GO:0097266">
    <property type="term" value="F:phenylacetyl-CoA 1,2-epoxidase activity"/>
    <property type="evidence" value="ECO:0007669"/>
    <property type="project" value="UniProtKB-EC"/>
</dbReference>
<comment type="caution">
    <text evidence="1">The sequence shown here is derived from an EMBL/GenBank/DDBJ whole genome shotgun (WGS) entry which is preliminary data.</text>
</comment>
<dbReference type="SUPFAM" id="SSF47240">
    <property type="entry name" value="Ferritin-like"/>
    <property type="match status" value="1"/>
</dbReference>